<evidence type="ECO:0000313" key="6">
    <source>
        <dbReference type="Proteomes" id="UP000610931"/>
    </source>
</evidence>
<comment type="caution">
    <text evidence="5">The sequence shown here is derived from an EMBL/GenBank/DDBJ whole genome shotgun (WGS) entry which is preliminary data.</text>
</comment>
<keyword evidence="3" id="KW-0804">Transcription</keyword>
<evidence type="ECO:0000313" key="5">
    <source>
        <dbReference type="EMBL" id="MBJ6369750.1"/>
    </source>
</evidence>
<evidence type="ECO:0000256" key="3">
    <source>
        <dbReference type="ARBA" id="ARBA00023163"/>
    </source>
</evidence>
<organism evidence="5 6">
    <name type="scientific">Snuella sedimenti</name>
    <dbReference type="NCBI Taxonomy" id="2798802"/>
    <lineage>
        <taxon>Bacteria</taxon>
        <taxon>Pseudomonadati</taxon>
        <taxon>Bacteroidota</taxon>
        <taxon>Flavobacteriia</taxon>
        <taxon>Flavobacteriales</taxon>
        <taxon>Flavobacteriaceae</taxon>
        <taxon>Snuella</taxon>
    </lineage>
</organism>
<dbReference type="CDD" id="cd09895">
    <property type="entry name" value="NGN_SP_UpxY"/>
    <property type="match status" value="1"/>
</dbReference>
<feature type="domain" description="NusG-like N-terminal" evidence="4">
    <location>
        <begin position="10"/>
        <end position="100"/>
    </location>
</feature>
<proteinExistence type="predicted"/>
<evidence type="ECO:0000259" key="4">
    <source>
        <dbReference type="Pfam" id="PF02357"/>
    </source>
</evidence>
<dbReference type="Pfam" id="PF02357">
    <property type="entry name" value="NusG"/>
    <property type="match status" value="1"/>
</dbReference>
<dbReference type="GO" id="GO:0031564">
    <property type="term" value="P:transcription antitermination"/>
    <property type="evidence" value="ECO:0007669"/>
    <property type="project" value="UniProtKB-KW"/>
</dbReference>
<dbReference type="Gene3D" id="3.30.70.940">
    <property type="entry name" value="NusG, N-terminal domain"/>
    <property type="match status" value="1"/>
</dbReference>
<dbReference type="GO" id="GO:0006354">
    <property type="term" value="P:DNA-templated transcription elongation"/>
    <property type="evidence" value="ECO:0007669"/>
    <property type="project" value="InterPro"/>
</dbReference>
<dbReference type="InterPro" id="IPR006645">
    <property type="entry name" value="NGN-like_dom"/>
</dbReference>
<dbReference type="AlphaFoldDB" id="A0A8J7LUH1"/>
<dbReference type="PANTHER" id="PTHR30265:SF4">
    <property type="entry name" value="KOW MOTIF FAMILY PROTEIN, EXPRESSED"/>
    <property type="match status" value="1"/>
</dbReference>
<dbReference type="InterPro" id="IPR036735">
    <property type="entry name" value="NGN_dom_sf"/>
</dbReference>
<name>A0A8J7LUH1_9FLAO</name>
<evidence type="ECO:0000256" key="1">
    <source>
        <dbReference type="ARBA" id="ARBA00022814"/>
    </source>
</evidence>
<gene>
    <name evidence="5" type="ORF">JF259_16820</name>
</gene>
<dbReference type="SUPFAM" id="SSF82679">
    <property type="entry name" value="N-utilization substance G protein NusG, N-terminal domain"/>
    <property type="match status" value="1"/>
</dbReference>
<dbReference type="PANTHER" id="PTHR30265">
    <property type="entry name" value="RHO-INTERACTING TRANSCRIPTION TERMINATION FACTOR NUSG"/>
    <property type="match status" value="1"/>
</dbReference>
<keyword evidence="2" id="KW-0805">Transcription regulation</keyword>
<dbReference type="RefSeq" id="WP_199116876.1">
    <property type="nucleotide sequence ID" value="NZ_JAELVQ010000037.1"/>
</dbReference>
<evidence type="ECO:0000256" key="2">
    <source>
        <dbReference type="ARBA" id="ARBA00023015"/>
    </source>
</evidence>
<dbReference type="EMBL" id="JAELVQ010000037">
    <property type="protein sequence ID" value="MBJ6369750.1"/>
    <property type="molecule type" value="Genomic_DNA"/>
</dbReference>
<sequence>MNISKFREGWYVMYTKSNYEKKVFQELKVHFDIFFPTTKKIVQKSQAKRVLEKPLFKSYVFIYLKNEKERLKALRTNGVFNYVNIAGKPVIVTKKEIDTIKLFIGELSNIELAPYEICIGQKRRINFGPFSGYDCYIVDYNGNDKVIVRIDSLKSCVSAELKKVHLAELC</sequence>
<keyword evidence="6" id="KW-1185">Reference proteome</keyword>
<keyword evidence="1" id="KW-0889">Transcription antitermination</keyword>
<reference evidence="5" key="1">
    <citation type="submission" date="2020-12" db="EMBL/GenBank/DDBJ databases">
        <title>Snuella sp. nov., isolated from sediment in Incheon.</title>
        <authorList>
            <person name="Kim W."/>
        </authorList>
    </citation>
    <scope>NUCLEOTIDE SEQUENCE</scope>
    <source>
        <strain evidence="5">CAU 1569</strain>
    </source>
</reference>
<accession>A0A8J7LUH1</accession>
<dbReference type="Proteomes" id="UP000610931">
    <property type="component" value="Unassembled WGS sequence"/>
</dbReference>
<dbReference type="InterPro" id="IPR043425">
    <property type="entry name" value="NusG-like"/>
</dbReference>
<dbReference type="NCBIfam" id="NF033644">
    <property type="entry name" value="antiterm_UpxY"/>
    <property type="match status" value="1"/>
</dbReference>
<protein>
    <submittedName>
        <fullName evidence="5">Transcription termination/antitermination NusG family protein</fullName>
    </submittedName>
</protein>